<proteinExistence type="predicted"/>
<dbReference type="AlphaFoldDB" id="A0A382MUQ8"/>
<accession>A0A382MUQ8</accession>
<sequence>MKVLIATALLFLSLTDITFGKEENVSSFKGGNTAFQDGRFGQALTNYQAQIDDGAVSAPLHFNLATAAFFDGKLGRSIFHYRQAYSLMPRNQAIRHNLKLARDEVHNGSPPKPDVWQRLTGFFTLNEWTLIATIPLTVWLIWLTAINILPDWQKRGAIIRPLLGGIAIILALIAIFTLRNQSSYKWAVINGETVARFGPIKASPDQFK</sequence>
<feature type="transmembrane region" description="Helical" evidence="1">
    <location>
        <begin position="161"/>
        <end position="178"/>
    </location>
</feature>
<reference evidence="2" key="1">
    <citation type="submission" date="2018-05" db="EMBL/GenBank/DDBJ databases">
        <authorList>
            <person name="Lanie J.A."/>
            <person name="Ng W.-L."/>
            <person name="Kazmierczak K.M."/>
            <person name="Andrzejewski T.M."/>
            <person name="Davidsen T.M."/>
            <person name="Wayne K.J."/>
            <person name="Tettelin H."/>
            <person name="Glass J.I."/>
            <person name="Rusch D."/>
            <person name="Podicherti R."/>
            <person name="Tsui H.-C.T."/>
            <person name="Winkler M.E."/>
        </authorList>
    </citation>
    <scope>NUCLEOTIDE SEQUENCE</scope>
</reference>
<evidence type="ECO:0000256" key="1">
    <source>
        <dbReference type="SAM" id="Phobius"/>
    </source>
</evidence>
<evidence type="ECO:0008006" key="3">
    <source>
        <dbReference type="Google" id="ProtNLM"/>
    </source>
</evidence>
<keyword evidence="1" id="KW-1133">Transmembrane helix</keyword>
<name>A0A382MUQ8_9ZZZZ</name>
<keyword evidence="1" id="KW-0472">Membrane</keyword>
<feature type="non-terminal residue" evidence="2">
    <location>
        <position position="208"/>
    </location>
</feature>
<dbReference type="EMBL" id="UINC01095975">
    <property type="protein sequence ID" value="SVC52476.1"/>
    <property type="molecule type" value="Genomic_DNA"/>
</dbReference>
<evidence type="ECO:0000313" key="2">
    <source>
        <dbReference type="EMBL" id="SVC52476.1"/>
    </source>
</evidence>
<feature type="transmembrane region" description="Helical" evidence="1">
    <location>
        <begin position="128"/>
        <end position="149"/>
    </location>
</feature>
<organism evidence="2">
    <name type="scientific">marine metagenome</name>
    <dbReference type="NCBI Taxonomy" id="408172"/>
    <lineage>
        <taxon>unclassified sequences</taxon>
        <taxon>metagenomes</taxon>
        <taxon>ecological metagenomes</taxon>
    </lineage>
</organism>
<dbReference type="SUPFAM" id="SSF48452">
    <property type="entry name" value="TPR-like"/>
    <property type="match status" value="1"/>
</dbReference>
<gene>
    <name evidence="2" type="ORF">METZ01_LOCUS305330</name>
</gene>
<protein>
    <recommendedName>
        <fullName evidence="3">Tetratricopeptide repeat protein</fullName>
    </recommendedName>
</protein>
<dbReference type="Gene3D" id="1.25.40.10">
    <property type="entry name" value="Tetratricopeptide repeat domain"/>
    <property type="match status" value="1"/>
</dbReference>
<dbReference type="InterPro" id="IPR011990">
    <property type="entry name" value="TPR-like_helical_dom_sf"/>
</dbReference>
<keyword evidence="1" id="KW-0812">Transmembrane</keyword>